<keyword evidence="2" id="KW-1133">Transmembrane helix</keyword>
<dbReference type="OrthoDB" id="181905at2"/>
<dbReference type="InterPro" id="IPR039672">
    <property type="entry name" value="MFS_2"/>
</dbReference>
<keyword evidence="2" id="KW-0472">Membrane</keyword>
<keyword evidence="4" id="KW-1185">Reference proteome</keyword>
<evidence type="ECO:0000256" key="2">
    <source>
        <dbReference type="SAM" id="Phobius"/>
    </source>
</evidence>
<dbReference type="PANTHER" id="PTHR11328">
    <property type="entry name" value="MAJOR FACILITATOR SUPERFAMILY DOMAIN-CONTAINING PROTEIN"/>
    <property type="match status" value="1"/>
</dbReference>
<gene>
    <name evidence="3" type="primary">ynaJ</name>
    <name evidence="3" type="ORF">GCM10011369_10310</name>
</gene>
<feature type="transmembrane region" description="Helical" evidence="2">
    <location>
        <begin position="327"/>
        <end position="354"/>
    </location>
</feature>
<dbReference type="RefSeq" id="WP_087504696.1">
    <property type="nucleotide sequence ID" value="NZ_BMDX01000003.1"/>
</dbReference>
<evidence type="ECO:0000256" key="1">
    <source>
        <dbReference type="ARBA" id="ARBA00009617"/>
    </source>
</evidence>
<feature type="transmembrane region" description="Helical" evidence="2">
    <location>
        <begin position="232"/>
        <end position="254"/>
    </location>
</feature>
<dbReference type="InterPro" id="IPR001927">
    <property type="entry name" value="Na/Gal_symport"/>
</dbReference>
<protein>
    <submittedName>
        <fullName evidence="3">MFS transporter</fullName>
    </submittedName>
</protein>
<dbReference type="Gene3D" id="1.20.1250.20">
    <property type="entry name" value="MFS general substrate transporter like domains"/>
    <property type="match status" value="2"/>
</dbReference>
<comment type="caution">
    <text evidence="3">The sequence shown here is derived from an EMBL/GenBank/DDBJ whole genome shotgun (WGS) entry which is preliminary data.</text>
</comment>
<organism evidence="3 4">
    <name type="scientific">Neiella marina</name>
    <dbReference type="NCBI Taxonomy" id="508461"/>
    <lineage>
        <taxon>Bacteria</taxon>
        <taxon>Pseudomonadati</taxon>
        <taxon>Pseudomonadota</taxon>
        <taxon>Gammaproteobacteria</taxon>
        <taxon>Alteromonadales</taxon>
        <taxon>Echinimonadaceae</taxon>
        <taxon>Neiella</taxon>
    </lineage>
</organism>
<dbReference type="GO" id="GO:0008643">
    <property type="term" value="P:carbohydrate transport"/>
    <property type="evidence" value="ECO:0007669"/>
    <property type="project" value="InterPro"/>
</dbReference>
<feature type="transmembrane region" description="Helical" evidence="2">
    <location>
        <begin position="302"/>
        <end position="321"/>
    </location>
</feature>
<dbReference type="Pfam" id="PF13347">
    <property type="entry name" value="MFS_2"/>
    <property type="match status" value="1"/>
</dbReference>
<dbReference type="NCBIfam" id="TIGR00792">
    <property type="entry name" value="gph"/>
    <property type="match status" value="1"/>
</dbReference>
<feature type="transmembrane region" description="Helical" evidence="2">
    <location>
        <begin position="182"/>
        <end position="204"/>
    </location>
</feature>
<dbReference type="GO" id="GO:0015293">
    <property type="term" value="F:symporter activity"/>
    <property type="evidence" value="ECO:0007669"/>
    <property type="project" value="InterPro"/>
</dbReference>
<dbReference type="EMBL" id="BMDX01000003">
    <property type="protein sequence ID" value="GGA70533.1"/>
    <property type="molecule type" value="Genomic_DNA"/>
</dbReference>
<dbReference type="CDD" id="cd17332">
    <property type="entry name" value="MFS_MelB_like"/>
    <property type="match status" value="1"/>
</dbReference>
<dbReference type="AlphaFoldDB" id="A0A8J2U3E8"/>
<feature type="transmembrane region" description="Helical" evidence="2">
    <location>
        <begin position="150"/>
        <end position="170"/>
    </location>
</feature>
<keyword evidence="2" id="KW-0812">Transmembrane</keyword>
<dbReference type="GO" id="GO:0006814">
    <property type="term" value="P:sodium ion transport"/>
    <property type="evidence" value="ECO:0007669"/>
    <property type="project" value="InterPro"/>
</dbReference>
<feature type="transmembrane region" description="Helical" evidence="2">
    <location>
        <begin position="366"/>
        <end position="392"/>
    </location>
</feature>
<evidence type="ECO:0000313" key="4">
    <source>
        <dbReference type="Proteomes" id="UP000619743"/>
    </source>
</evidence>
<feature type="transmembrane region" description="Helical" evidence="2">
    <location>
        <begin position="274"/>
        <end position="295"/>
    </location>
</feature>
<dbReference type="InterPro" id="IPR036259">
    <property type="entry name" value="MFS_trans_sf"/>
</dbReference>
<dbReference type="GO" id="GO:0005886">
    <property type="term" value="C:plasma membrane"/>
    <property type="evidence" value="ECO:0007669"/>
    <property type="project" value="TreeGrafter"/>
</dbReference>
<comment type="similarity">
    <text evidence="1">Belongs to the sodium:galactoside symporter (TC 2.A.2) family.</text>
</comment>
<name>A0A8J2U3E8_9GAMM</name>
<dbReference type="SUPFAM" id="SSF103473">
    <property type="entry name" value="MFS general substrate transporter"/>
    <property type="match status" value="1"/>
</dbReference>
<feature type="transmembrane region" description="Helical" evidence="2">
    <location>
        <begin position="79"/>
        <end position="98"/>
    </location>
</feature>
<dbReference type="PANTHER" id="PTHR11328:SF24">
    <property type="entry name" value="MAJOR FACILITATOR SUPERFAMILY (MFS) PROFILE DOMAIN-CONTAINING PROTEIN"/>
    <property type="match status" value="1"/>
</dbReference>
<feature type="transmembrane region" description="Helical" evidence="2">
    <location>
        <begin position="110"/>
        <end position="130"/>
    </location>
</feature>
<feature type="transmembrane region" description="Helical" evidence="2">
    <location>
        <begin position="412"/>
        <end position="434"/>
    </location>
</feature>
<dbReference type="Proteomes" id="UP000619743">
    <property type="component" value="Unassembled WGS sequence"/>
</dbReference>
<proteinExistence type="inferred from homology"/>
<feature type="transmembrane region" description="Helical" evidence="2">
    <location>
        <begin position="35"/>
        <end position="58"/>
    </location>
</feature>
<evidence type="ECO:0000313" key="3">
    <source>
        <dbReference type="EMBL" id="GGA70533.1"/>
    </source>
</evidence>
<reference evidence="4" key="1">
    <citation type="journal article" date="2019" name="Int. J. Syst. Evol. Microbiol.">
        <title>The Global Catalogue of Microorganisms (GCM) 10K type strain sequencing project: providing services to taxonomists for standard genome sequencing and annotation.</title>
        <authorList>
            <consortium name="The Broad Institute Genomics Platform"/>
            <consortium name="The Broad Institute Genome Sequencing Center for Infectious Disease"/>
            <person name="Wu L."/>
            <person name="Ma J."/>
        </authorList>
    </citation>
    <scope>NUCLEOTIDE SEQUENCE [LARGE SCALE GENOMIC DNA]</scope>
    <source>
        <strain evidence="4">CGMCC 1.10130</strain>
    </source>
</reference>
<sequence>MQNEKLSLVEKLGYGSGDFAANLLFHTWNLFLLKFYVDVFGISATAAATMFAITRLLDIVTDPMVGIWADRTRSKWGKYRPWILFGSVPLGLCGYLMFITPDLGPDGKLIYAWISYSLAMLLYTVVQIPYSALMGVMTPDAAQRTQLSSFRFFGAFSAQLLTGAITLYLIDSFGGAEGDLSSGYRTTIALFMILATLLYAFTFISTKERVNDGKTLDSSQPSSDIKGDLKALLTNLGWGVLFVSALFNLIHVAVRNGALLFYFDYYVGDQSKAALFFSVGSVSFLLGILLANFLVKKFAKKHLLVTLTCCTSVMLFAFYLLPPDAYGLMLVFNCCASFVAGPIPVLLYVLYADLADYTEWKTGRKVMALIYSTMLIGVKAGLVVGGALAGYLLGLSGYVANQPQNQQALETIVMLVSVIPASFALLSGLMIIFYPFSEATMEQVEDELRQRRLAA</sequence>
<accession>A0A8J2U3E8</accession>